<dbReference type="CDD" id="cd10148">
    <property type="entry name" value="CsoR-like_DUF156"/>
    <property type="match status" value="1"/>
</dbReference>
<dbReference type="GO" id="GO:0045892">
    <property type="term" value="P:negative regulation of DNA-templated transcription"/>
    <property type="evidence" value="ECO:0007669"/>
    <property type="project" value="UniProtKB-ARBA"/>
</dbReference>
<dbReference type="KEGG" id="hfv:R50_2244"/>
<dbReference type="Pfam" id="PF02583">
    <property type="entry name" value="Trns_repr_metal"/>
    <property type="match status" value="1"/>
</dbReference>
<name>A0A6F8ZJ83_9FIRM</name>
<dbReference type="Proteomes" id="UP000503399">
    <property type="component" value="Chromosome"/>
</dbReference>
<dbReference type="InterPro" id="IPR003735">
    <property type="entry name" value="Metal_Tscrpt_repr"/>
</dbReference>
<dbReference type="GO" id="GO:0046872">
    <property type="term" value="F:metal ion binding"/>
    <property type="evidence" value="ECO:0007669"/>
    <property type="project" value="InterPro"/>
</dbReference>
<sequence>MSTPDDEVPPIPPELENLTTRFWDRADLIRRMRRIEGQARGVQGMLERGEDCKAVLTQISAMSGALAQVARVLSACTIVEGLDAEIGPLDEGLVRNILSRLNQAGRL</sequence>
<dbReference type="InterPro" id="IPR038390">
    <property type="entry name" value="Metal_Tscrpt_repr_sf"/>
</dbReference>
<dbReference type="Gene3D" id="1.20.58.1000">
    <property type="entry name" value="Metal-sensitive repressor, helix protomer"/>
    <property type="match status" value="1"/>
</dbReference>
<protein>
    <submittedName>
        <fullName evidence="1">Metal-sensitive transcriptional regulator</fullName>
    </submittedName>
</protein>
<organism evidence="1 2">
    <name type="scientific">Candidatus Hydrogenisulfobacillus filiaventi</name>
    <dbReference type="NCBI Taxonomy" id="2707344"/>
    <lineage>
        <taxon>Bacteria</taxon>
        <taxon>Bacillati</taxon>
        <taxon>Bacillota</taxon>
        <taxon>Clostridia</taxon>
        <taxon>Eubacteriales</taxon>
        <taxon>Clostridiales Family XVII. Incertae Sedis</taxon>
        <taxon>Candidatus Hydrogenisulfobacillus</taxon>
    </lineage>
</organism>
<evidence type="ECO:0000313" key="1">
    <source>
        <dbReference type="EMBL" id="CAB1129741.1"/>
    </source>
</evidence>
<dbReference type="EMBL" id="LR778114">
    <property type="protein sequence ID" value="CAB1129741.1"/>
    <property type="molecule type" value="Genomic_DNA"/>
</dbReference>
<keyword evidence="2" id="KW-1185">Reference proteome</keyword>
<accession>A0A6F8ZJ83</accession>
<dbReference type="GO" id="GO:0003677">
    <property type="term" value="F:DNA binding"/>
    <property type="evidence" value="ECO:0007669"/>
    <property type="project" value="InterPro"/>
</dbReference>
<dbReference type="AlphaFoldDB" id="A0A6F8ZJ83"/>
<reference evidence="1 2" key="1">
    <citation type="submission" date="2020-02" db="EMBL/GenBank/DDBJ databases">
        <authorList>
            <person name="Hogendoorn C."/>
        </authorList>
    </citation>
    <scope>NUCLEOTIDE SEQUENCE [LARGE SCALE GENOMIC DNA]</scope>
    <source>
        <strain evidence="1">R501</strain>
    </source>
</reference>
<dbReference type="PANTHER" id="PTHR33677">
    <property type="entry name" value="TRANSCRIPTIONAL REPRESSOR FRMR-RELATED"/>
    <property type="match status" value="1"/>
</dbReference>
<evidence type="ECO:0000313" key="2">
    <source>
        <dbReference type="Proteomes" id="UP000503399"/>
    </source>
</evidence>
<proteinExistence type="predicted"/>
<gene>
    <name evidence="1" type="ORF">R50_2244</name>
</gene>